<feature type="signal peptide" evidence="2">
    <location>
        <begin position="1"/>
        <end position="24"/>
    </location>
</feature>
<dbReference type="InterPro" id="IPR000189">
    <property type="entry name" value="Transglyc_AS"/>
</dbReference>
<reference evidence="5" key="1">
    <citation type="submission" date="2016-04" db="EMBL/GenBank/DDBJ databases">
        <title>Complete Genome Sequences of Twelve Strains of a Stable Defined Moderately Diverse Mouse Microbiota 2 (sDMDMm2).</title>
        <authorList>
            <person name="Uchimura Y."/>
            <person name="Wyss M."/>
            <person name="Brugiroux S."/>
            <person name="Limenitakis J.P."/>
            <person name="Stecher B."/>
            <person name="McCoy K.D."/>
            <person name="Macpherson A.J."/>
        </authorList>
    </citation>
    <scope>NUCLEOTIDE SEQUENCE [LARGE SCALE GENOMIC DNA]</scope>
    <source>
        <strain evidence="5">YL27</strain>
    </source>
</reference>
<evidence type="ECO:0000259" key="3">
    <source>
        <dbReference type="Pfam" id="PF01464"/>
    </source>
</evidence>
<dbReference type="Proteomes" id="UP000186351">
    <property type="component" value="Chromosome"/>
</dbReference>
<dbReference type="KEGG" id="pary:A4V02_05095"/>
<dbReference type="PROSITE" id="PS00922">
    <property type="entry name" value="TRANSGLYCOSYLASE"/>
    <property type="match status" value="1"/>
</dbReference>
<name>A0A1B1S8N2_9BACT</name>
<dbReference type="OrthoDB" id="9815002at2"/>
<accession>A0A1Z2XK06</accession>
<dbReference type="GO" id="GO:0000270">
    <property type="term" value="P:peptidoglycan metabolic process"/>
    <property type="evidence" value="ECO:0007669"/>
    <property type="project" value="InterPro"/>
</dbReference>
<accession>A0A1B1S8N2</accession>
<dbReference type="STRING" id="1796646.A4V02_05095"/>
<gene>
    <name evidence="4" type="ORF">A4V02_05095</name>
</gene>
<dbReference type="InterPro" id="IPR008258">
    <property type="entry name" value="Transglycosylase_SLT_dom_1"/>
</dbReference>
<dbReference type="PANTHER" id="PTHR37423:SF2">
    <property type="entry name" value="MEMBRANE-BOUND LYTIC MUREIN TRANSGLYCOSYLASE C"/>
    <property type="match status" value="1"/>
</dbReference>
<protein>
    <submittedName>
        <fullName evidence="4">Lytic transglycosylase</fullName>
    </submittedName>
</protein>
<dbReference type="CDD" id="cd16894">
    <property type="entry name" value="MltD-like"/>
    <property type="match status" value="1"/>
</dbReference>
<evidence type="ECO:0000313" key="5">
    <source>
        <dbReference type="Proteomes" id="UP000186351"/>
    </source>
</evidence>
<comment type="similarity">
    <text evidence="1">Belongs to the transglycosylase Slt family.</text>
</comment>
<dbReference type="Pfam" id="PF01464">
    <property type="entry name" value="SLT"/>
    <property type="match status" value="1"/>
</dbReference>
<dbReference type="GO" id="GO:0016020">
    <property type="term" value="C:membrane"/>
    <property type="evidence" value="ECO:0007669"/>
    <property type="project" value="InterPro"/>
</dbReference>
<evidence type="ECO:0000256" key="1">
    <source>
        <dbReference type="ARBA" id="ARBA00007734"/>
    </source>
</evidence>
<dbReference type="AlphaFoldDB" id="A0A1B1S8N2"/>
<feature type="chain" id="PRO_5008529368" evidence="2">
    <location>
        <begin position="25"/>
        <end position="321"/>
    </location>
</feature>
<dbReference type="Gene3D" id="1.10.530.10">
    <property type="match status" value="1"/>
</dbReference>
<evidence type="ECO:0000256" key="2">
    <source>
        <dbReference type="SAM" id="SignalP"/>
    </source>
</evidence>
<sequence length="321" mass="36333">MQIYYHKIIATALFCGLFSGTINAEATDIKNGDSSTLFSTVVNPRIPSKVTFAGQTVDLDRVDLFERLDRELTSMAYTHGNTLLTIKRANRYFPKLIPILKKNGVPEDLIYLACIESTLNPRAYSPAKAAGLWQFIPSTGKEYGLEVNEFVDERYHPEKATQAACRYLKNALAKYGNWESVAASYNAGMARISKELDAQKSKSAYDLYLNDETSRYIFRLIAMKLIMENPKAYGYRISSDQLHTPVRTTTVEVNGPVEDWTAWAKSHGISYLTLRDFNPWIRAKSLPNKTGKTYRVEIPLADDMLRSTSKTHVYNPAWVVD</sequence>
<keyword evidence="2" id="KW-0732">Signal</keyword>
<organism evidence="4 5">
    <name type="scientific">Muribaculum intestinale</name>
    <dbReference type="NCBI Taxonomy" id="1796646"/>
    <lineage>
        <taxon>Bacteria</taxon>
        <taxon>Pseudomonadati</taxon>
        <taxon>Bacteroidota</taxon>
        <taxon>Bacteroidia</taxon>
        <taxon>Bacteroidales</taxon>
        <taxon>Muribaculaceae</taxon>
        <taxon>Muribaculum</taxon>
    </lineage>
</organism>
<dbReference type="PANTHER" id="PTHR37423">
    <property type="entry name" value="SOLUBLE LYTIC MUREIN TRANSGLYCOSYLASE-RELATED"/>
    <property type="match status" value="1"/>
</dbReference>
<keyword evidence="5" id="KW-1185">Reference proteome</keyword>
<dbReference type="RefSeq" id="WP_068960511.1">
    <property type="nucleotide sequence ID" value="NZ_CAJTAP010000005.1"/>
</dbReference>
<proteinExistence type="inferred from homology"/>
<dbReference type="InterPro" id="IPR023346">
    <property type="entry name" value="Lysozyme-like_dom_sf"/>
</dbReference>
<dbReference type="SUPFAM" id="SSF53955">
    <property type="entry name" value="Lysozyme-like"/>
    <property type="match status" value="1"/>
</dbReference>
<dbReference type="GO" id="GO:0008933">
    <property type="term" value="F:peptidoglycan lytic transglycosylase activity"/>
    <property type="evidence" value="ECO:0007669"/>
    <property type="project" value="InterPro"/>
</dbReference>
<evidence type="ECO:0000313" key="4">
    <source>
        <dbReference type="EMBL" id="ANU63153.1"/>
    </source>
</evidence>
<dbReference type="GeneID" id="65536224"/>
<feature type="domain" description="Transglycosylase SLT" evidence="3">
    <location>
        <begin position="101"/>
        <end position="205"/>
    </location>
</feature>
<dbReference type="EMBL" id="CP015402">
    <property type="protein sequence ID" value="ANU63153.1"/>
    <property type="molecule type" value="Genomic_DNA"/>
</dbReference>